<dbReference type="EMBL" id="QMFZ01000013">
    <property type="protein sequence ID" value="RBB38743.1"/>
    <property type="molecule type" value="Genomic_DNA"/>
</dbReference>
<evidence type="ECO:0000256" key="1">
    <source>
        <dbReference type="SAM" id="MobiDB-lite"/>
    </source>
</evidence>
<comment type="caution">
    <text evidence="2">The sequence shown here is derived from an EMBL/GenBank/DDBJ whole genome shotgun (WGS) entry which is preliminary data.</text>
</comment>
<sequence>MIELDKKQDKRNVTQIVRWLTHHPRSRRRARQAQSRAAHPPTRP</sequence>
<organism evidence="2 3">
    <name type="scientific">Burkholderia reimsis</name>
    <dbReference type="NCBI Taxonomy" id="2234132"/>
    <lineage>
        <taxon>Bacteria</taxon>
        <taxon>Pseudomonadati</taxon>
        <taxon>Pseudomonadota</taxon>
        <taxon>Betaproteobacteria</taxon>
        <taxon>Burkholderiales</taxon>
        <taxon>Burkholderiaceae</taxon>
        <taxon>Burkholderia</taxon>
    </lineage>
</organism>
<keyword evidence="3" id="KW-1185">Reference proteome</keyword>
<proteinExistence type="predicted"/>
<dbReference type="Proteomes" id="UP000252458">
    <property type="component" value="Unassembled WGS sequence"/>
</dbReference>
<evidence type="ECO:0000313" key="2">
    <source>
        <dbReference type="EMBL" id="RBB38743.1"/>
    </source>
</evidence>
<name>A0A365QUH7_9BURK</name>
<gene>
    <name evidence="2" type="ORF">DPV79_17445</name>
</gene>
<dbReference type="AlphaFoldDB" id="A0A365QUH7"/>
<accession>A0A365QUH7</accession>
<reference evidence="2 3" key="1">
    <citation type="submission" date="2018-06" db="EMBL/GenBank/DDBJ databases">
        <title>Draft genome sequence of Burkholderia reimsis strain BE51 isolated from a French agricultural soil.</title>
        <authorList>
            <person name="Esmaeel Q."/>
        </authorList>
    </citation>
    <scope>NUCLEOTIDE SEQUENCE [LARGE SCALE GENOMIC DNA]</scope>
    <source>
        <strain evidence="2 3">BE51</strain>
    </source>
</reference>
<feature type="region of interest" description="Disordered" evidence="1">
    <location>
        <begin position="1"/>
        <end position="44"/>
    </location>
</feature>
<feature type="compositionally biased region" description="Basic and acidic residues" evidence="1">
    <location>
        <begin position="1"/>
        <end position="12"/>
    </location>
</feature>
<evidence type="ECO:0000313" key="3">
    <source>
        <dbReference type="Proteomes" id="UP000252458"/>
    </source>
</evidence>
<feature type="compositionally biased region" description="Basic residues" evidence="1">
    <location>
        <begin position="20"/>
        <end position="31"/>
    </location>
</feature>
<protein>
    <submittedName>
        <fullName evidence="2">Uncharacterized protein</fullName>
    </submittedName>
</protein>